<sequence precursor="true">MTKWINRPWLAAIRGCLALCICFLSIETQASPQAAEPQEIVAATYYNTFSRAHPVLKRVRPGDTVRTRTLDASGRDENGVQRGQPGNPLTGPFYVDGAEPGDALVVRFTSVRMNRNWGYTAYRLGLFSLTPESIEGLYPGRYKEGLLIPGRANLVPWDIDLERQMVRLREPVSGIVTLEFPAKPMVGCVGVAPAGDFAPTSGPAGSYGGNLDYNEIGEGTVVMLPVYHPGALLFVGDGHALQGDGEPTGTGIETSMALEFTVDVRKKAGLAGPRAATGEHIISIGSQPEFVSALNRALQMATSDMVNWLTTEYKLEPWAAHLLIGYQGRYDVVTAAGSMALKIPKKYLPQRR</sequence>
<dbReference type="Proteomes" id="UP000076079">
    <property type="component" value="Chromosome"/>
</dbReference>
<dbReference type="InterPro" id="IPR004304">
    <property type="entry name" value="FmdA_AmdA"/>
</dbReference>
<dbReference type="Pfam" id="PF03069">
    <property type="entry name" value="FmdA_AmdA"/>
    <property type="match status" value="2"/>
</dbReference>
<dbReference type="KEGG" id="abac:LuPra_02080"/>
<name>A0A143PM75_LUTPR</name>
<dbReference type="EC" id="3.5.1.-" evidence="2"/>
<dbReference type="OrthoDB" id="9811740at2"/>
<evidence type="ECO:0000256" key="1">
    <source>
        <dbReference type="SAM" id="SignalP"/>
    </source>
</evidence>
<evidence type="ECO:0000313" key="3">
    <source>
        <dbReference type="Proteomes" id="UP000076079"/>
    </source>
</evidence>
<reference evidence="2 3" key="1">
    <citation type="journal article" date="2016" name="Genome Announc.">
        <title>First Complete Genome Sequence of a Subdivision 6 Acidobacterium Strain.</title>
        <authorList>
            <person name="Huang S."/>
            <person name="Vieira S."/>
            <person name="Bunk B."/>
            <person name="Riedel T."/>
            <person name="Sproer C."/>
            <person name="Overmann J."/>
        </authorList>
    </citation>
    <scope>NUCLEOTIDE SEQUENCE [LARGE SCALE GENOMIC DNA]</scope>
    <source>
        <strain evidence="3">DSM 100886 HEG_-6_39</strain>
    </source>
</reference>
<protein>
    <submittedName>
        <fullName evidence="2">Acetamidase</fullName>
        <ecNumber evidence="2">3.5.1.-</ecNumber>
    </submittedName>
</protein>
<dbReference type="Gene3D" id="3.10.28.20">
    <property type="entry name" value="Acetamidase/Formamidase-like domains"/>
    <property type="match status" value="1"/>
</dbReference>
<keyword evidence="1" id="KW-0732">Signal</keyword>
<dbReference type="AlphaFoldDB" id="A0A143PM75"/>
<keyword evidence="3" id="KW-1185">Reference proteome</keyword>
<reference evidence="3" key="2">
    <citation type="submission" date="2016-04" db="EMBL/GenBank/DDBJ databases">
        <title>First Complete Genome Sequence of a Subdivision 6 Acidobacterium.</title>
        <authorList>
            <person name="Huang S."/>
            <person name="Vieira S."/>
            <person name="Bunk B."/>
            <person name="Riedel T."/>
            <person name="Sproeer C."/>
            <person name="Overmann J."/>
        </authorList>
    </citation>
    <scope>NUCLEOTIDE SEQUENCE [LARGE SCALE GENOMIC DNA]</scope>
    <source>
        <strain evidence="3">DSM 100886 HEG_-6_39</strain>
    </source>
</reference>
<feature type="signal peptide" evidence="1">
    <location>
        <begin position="1"/>
        <end position="30"/>
    </location>
</feature>
<accession>A0A143PM75</accession>
<keyword evidence="2" id="KW-0378">Hydrolase</keyword>
<evidence type="ECO:0000313" key="2">
    <source>
        <dbReference type="EMBL" id="AMY08874.1"/>
    </source>
</evidence>
<dbReference type="STRING" id="1855912.LuPra_02080"/>
<feature type="chain" id="PRO_5007511650" evidence="1">
    <location>
        <begin position="31"/>
        <end position="352"/>
    </location>
</feature>
<dbReference type="PANTHER" id="PTHR31891">
    <property type="entry name" value="FORMAMIDASE C869.04-RELATED"/>
    <property type="match status" value="1"/>
</dbReference>
<gene>
    <name evidence="2" type="primary">amdA</name>
    <name evidence="2" type="ORF">LuPra_02080</name>
</gene>
<dbReference type="RefSeq" id="WP_110170666.1">
    <property type="nucleotide sequence ID" value="NZ_CP015136.1"/>
</dbReference>
<organism evidence="2 3">
    <name type="scientific">Luteitalea pratensis</name>
    <dbReference type="NCBI Taxonomy" id="1855912"/>
    <lineage>
        <taxon>Bacteria</taxon>
        <taxon>Pseudomonadati</taxon>
        <taxon>Acidobacteriota</taxon>
        <taxon>Vicinamibacteria</taxon>
        <taxon>Vicinamibacterales</taxon>
        <taxon>Vicinamibacteraceae</taxon>
        <taxon>Luteitalea</taxon>
    </lineage>
</organism>
<dbReference type="PANTHER" id="PTHR31891:SF1">
    <property type="entry name" value="FORMAMIDASE C869.04-RELATED"/>
    <property type="match status" value="1"/>
</dbReference>
<dbReference type="EMBL" id="CP015136">
    <property type="protein sequence ID" value="AMY08874.1"/>
    <property type="molecule type" value="Genomic_DNA"/>
</dbReference>
<dbReference type="SUPFAM" id="SSF141130">
    <property type="entry name" value="Acetamidase/Formamidase-like"/>
    <property type="match status" value="1"/>
</dbReference>
<proteinExistence type="predicted"/>
<dbReference type="GO" id="GO:0016811">
    <property type="term" value="F:hydrolase activity, acting on carbon-nitrogen (but not peptide) bonds, in linear amides"/>
    <property type="evidence" value="ECO:0007669"/>
    <property type="project" value="InterPro"/>
</dbReference>
<dbReference type="Gene3D" id="2.60.120.580">
    <property type="entry name" value="Acetamidase/Formamidase-like domains"/>
    <property type="match status" value="2"/>
</dbReference>